<reference evidence="1" key="1">
    <citation type="submission" date="2023-09" db="EMBL/GenBank/DDBJ databases">
        <title>Vallitalea sediminicola and Vallitalea maricola sp. nov., anaerobic bacteria isolated from marine sediment.</title>
        <authorList>
            <person name="Hirano S."/>
            <person name="Maeda A."/>
            <person name="Terahara T."/>
            <person name="Mori K."/>
            <person name="Hamada M."/>
            <person name="Matsumoto R."/>
            <person name="Kobayashi T."/>
        </authorList>
    </citation>
    <scope>NUCLEOTIDE SEQUENCE</scope>
    <source>
        <strain evidence="1">AN17-2</strain>
    </source>
</reference>
<gene>
    <name evidence="1" type="ORF">AN2V17_14850</name>
</gene>
<accession>A0ACB5UI70</accession>
<keyword evidence="2" id="KW-1185">Reference proteome</keyword>
<comment type="caution">
    <text evidence="1">The sequence shown here is derived from an EMBL/GenBank/DDBJ whole genome shotgun (WGS) entry which is preliminary data.</text>
</comment>
<organism evidence="1 2">
    <name type="scientific">Vallitalea maricola</name>
    <dbReference type="NCBI Taxonomy" id="3074433"/>
    <lineage>
        <taxon>Bacteria</taxon>
        <taxon>Bacillati</taxon>
        <taxon>Bacillota</taxon>
        <taxon>Clostridia</taxon>
        <taxon>Lachnospirales</taxon>
        <taxon>Vallitaleaceae</taxon>
        <taxon>Vallitalea</taxon>
    </lineage>
</organism>
<protein>
    <submittedName>
        <fullName evidence="1">CapA family protein</fullName>
    </submittedName>
</protein>
<evidence type="ECO:0000313" key="2">
    <source>
        <dbReference type="Proteomes" id="UP001374599"/>
    </source>
</evidence>
<dbReference type="EMBL" id="BTPU01000023">
    <property type="protein sequence ID" value="GMQ62253.1"/>
    <property type="molecule type" value="Genomic_DNA"/>
</dbReference>
<dbReference type="Proteomes" id="UP001374599">
    <property type="component" value="Unassembled WGS sequence"/>
</dbReference>
<sequence>MIKTIKNFIVTILAISCFILMIGGCSNLKSEEDNPIIDRETSGDNTNTTSTDTETTDKVENDDKSSADDELDTDIVNHHRKTLTITAIGDCTLGSFPEVTKGKSFEDVLAANNNDYEYPFKNAFKWIKSDDITLINFEGTLTDATKLANKKWRFKGPKEYTNFLTSSSIEVVNIANNHSYDYLEEGYIDTVTNMNDAGIGVTGNEYIHIKNIDSIKVAFIGHMVKDEPEDIFDKVKKDILKANQDGADVIVCSFHWGIEYNNTPTEYQKKLGHFAIDCGADMVIGHHPHILQGIELYNDKYIAYSLGNFVFGGNEILYDEKHKDVDTILLRQQIDLDDKEIIDIKLSIVPFRLSGDAKYNNYQPVVQQGDEGLRIRDKLISLSDKLEYGIKSLEIEEE</sequence>
<evidence type="ECO:0000313" key="1">
    <source>
        <dbReference type="EMBL" id="GMQ62253.1"/>
    </source>
</evidence>
<proteinExistence type="predicted"/>
<name>A0ACB5UI70_9FIRM</name>